<evidence type="ECO:0000256" key="1">
    <source>
        <dbReference type="SAM" id="Phobius"/>
    </source>
</evidence>
<evidence type="ECO:0000313" key="2">
    <source>
        <dbReference type="EMBL" id="GGH77599.1"/>
    </source>
</evidence>
<keyword evidence="1" id="KW-0812">Transmembrane</keyword>
<keyword evidence="1" id="KW-1133">Transmembrane helix</keyword>
<evidence type="ECO:0008006" key="4">
    <source>
        <dbReference type="Google" id="ProtNLM"/>
    </source>
</evidence>
<reference evidence="2" key="2">
    <citation type="submission" date="2020-09" db="EMBL/GenBank/DDBJ databases">
        <authorList>
            <person name="Sun Q."/>
            <person name="Zhou Y."/>
        </authorList>
    </citation>
    <scope>NUCLEOTIDE SEQUENCE</scope>
    <source>
        <strain evidence="2">CGMCC 1.12777</strain>
    </source>
</reference>
<comment type="caution">
    <text evidence="2">The sequence shown here is derived from an EMBL/GenBank/DDBJ whole genome shotgun (WGS) entry which is preliminary data.</text>
</comment>
<name>A0A8J2ZTL1_9BACL</name>
<organism evidence="2 3">
    <name type="scientific">Pullulanibacillus pueri</name>
    <dbReference type="NCBI Taxonomy" id="1437324"/>
    <lineage>
        <taxon>Bacteria</taxon>
        <taxon>Bacillati</taxon>
        <taxon>Bacillota</taxon>
        <taxon>Bacilli</taxon>
        <taxon>Bacillales</taxon>
        <taxon>Sporolactobacillaceae</taxon>
        <taxon>Pullulanibacillus</taxon>
    </lineage>
</organism>
<keyword evidence="3" id="KW-1185">Reference proteome</keyword>
<evidence type="ECO:0000313" key="3">
    <source>
        <dbReference type="Proteomes" id="UP000656813"/>
    </source>
</evidence>
<keyword evidence="1" id="KW-0472">Membrane</keyword>
<dbReference type="EMBL" id="BMFV01000005">
    <property type="protein sequence ID" value="GGH77599.1"/>
    <property type="molecule type" value="Genomic_DNA"/>
</dbReference>
<dbReference type="RefSeq" id="WP_188496275.1">
    <property type="nucleotide sequence ID" value="NZ_BMFV01000005.1"/>
</dbReference>
<proteinExistence type="predicted"/>
<feature type="transmembrane region" description="Helical" evidence="1">
    <location>
        <begin position="20"/>
        <end position="42"/>
    </location>
</feature>
<dbReference type="AlphaFoldDB" id="A0A8J2ZTL1"/>
<gene>
    <name evidence="2" type="ORF">GCM10007096_09730</name>
</gene>
<accession>A0A8J2ZTL1</accession>
<reference evidence="2" key="1">
    <citation type="journal article" date="2014" name="Int. J. Syst. Evol. Microbiol.">
        <title>Complete genome sequence of Corynebacterium casei LMG S-19264T (=DSM 44701T), isolated from a smear-ripened cheese.</title>
        <authorList>
            <consortium name="US DOE Joint Genome Institute (JGI-PGF)"/>
            <person name="Walter F."/>
            <person name="Albersmeier A."/>
            <person name="Kalinowski J."/>
            <person name="Ruckert C."/>
        </authorList>
    </citation>
    <scope>NUCLEOTIDE SEQUENCE</scope>
    <source>
        <strain evidence="2">CGMCC 1.12777</strain>
    </source>
</reference>
<dbReference type="Proteomes" id="UP000656813">
    <property type="component" value="Unassembled WGS sequence"/>
</dbReference>
<sequence>MVAFLNQLRKKESGSFTIEASLLFPILLILTICLLLLSIVVYQKAVLQQRAGLIANRVAYVWNNSQKNIDGDFRTYTTDDRGDGLYWRMADDQFLSQFGISIFSGHHSEVTIGSSGGGLIGKKLGKASKALLPPGSTGTISYNNSVFSRDITVKLEEPLHFPGSAKKLFGIDFVRANSSASVTEPTEFIRTTDLLITYFKELQENFNLIDRFRKKK</sequence>
<protein>
    <recommendedName>
        <fullName evidence="4">Pilus assembly protein</fullName>
    </recommendedName>
</protein>